<evidence type="ECO:0000256" key="12">
    <source>
        <dbReference type="ARBA" id="ARBA00022989"/>
    </source>
</evidence>
<dbReference type="Pfam" id="PF00122">
    <property type="entry name" value="E1-E2_ATPase"/>
    <property type="match status" value="1"/>
</dbReference>
<evidence type="ECO:0000256" key="7">
    <source>
        <dbReference type="ARBA" id="ARBA00022723"/>
    </source>
</evidence>
<evidence type="ECO:0000256" key="13">
    <source>
        <dbReference type="ARBA" id="ARBA00023065"/>
    </source>
</evidence>
<dbReference type="InterPro" id="IPR027256">
    <property type="entry name" value="P-typ_ATPase_IB"/>
</dbReference>
<dbReference type="InterPro" id="IPR018303">
    <property type="entry name" value="ATPase_P-typ_P_site"/>
</dbReference>
<dbReference type="NCBIfam" id="TIGR01525">
    <property type="entry name" value="ATPase-IB_hvy"/>
    <property type="match status" value="1"/>
</dbReference>
<evidence type="ECO:0000256" key="4">
    <source>
        <dbReference type="ARBA" id="ARBA00022475"/>
    </source>
</evidence>
<feature type="transmembrane region" description="Helical" evidence="15">
    <location>
        <begin position="160"/>
        <end position="182"/>
    </location>
</feature>
<evidence type="ECO:0000256" key="11">
    <source>
        <dbReference type="ARBA" id="ARBA00022967"/>
    </source>
</evidence>
<dbReference type="SUPFAM" id="SSF81665">
    <property type="entry name" value="Calcium ATPase, transmembrane domain M"/>
    <property type="match status" value="1"/>
</dbReference>
<keyword evidence="4 15" id="KW-1003">Cell membrane</keyword>
<evidence type="ECO:0000256" key="6">
    <source>
        <dbReference type="ARBA" id="ARBA00022692"/>
    </source>
</evidence>
<protein>
    <submittedName>
        <fullName evidence="17">Heavy metal translocating P-type ATPase</fullName>
    </submittedName>
</protein>
<feature type="transmembrane region" description="Helical" evidence="15">
    <location>
        <begin position="104"/>
        <end position="124"/>
    </location>
</feature>
<feature type="domain" description="P-type ATPase A" evidence="16">
    <location>
        <begin position="205"/>
        <end position="299"/>
    </location>
</feature>
<dbReference type="InterPro" id="IPR059000">
    <property type="entry name" value="ATPase_P-type_domA"/>
</dbReference>
<dbReference type="InterPro" id="IPR001757">
    <property type="entry name" value="P_typ_ATPase"/>
</dbReference>
<gene>
    <name evidence="17" type="ORF">MU516_18790</name>
</gene>
<evidence type="ECO:0000313" key="17">
    <source>
        <dbReference type="EMBL" id="MCT4334886.1"/>
    </source>
</evidence>
<evidence type="ECO:0000256" key="14">
    <source>
        <dbReference type="ARBA" id="ARBA00023136"/>
    </source>
</evidence>
<keyword evidence="12 15" id="KW-1133">Transmembrane helix</keyword>
<dbReference type="SUPFAM" id="SSF81653">
    <property type="entry name" value="Calcium ATPase, transduction domain A"/>
    <property type="match status" value="1"/>
</dbReference>
<dbReference type="SUPFAM" id="SSF55008">
    <property type="entry name" value="HMA, heavy metal-associated domain"/>
    <property type="match status" value="1"/>
</dbReference>
<feature type="transmembrane region" description="Helical" evidence="15">
    <location>
        <begin position="317"/>
        <end position="339"/>
    </location>
</feature>
<dbReference type="SUPFAM" id="SSF56784">
    <property type="entry name" value="HAD-like"/>
    <property type="match status" value="1"/>
</dbReference>
<accession>A0ABT2KEC9</accession>
<evidence type="ECO:0000256" key="9">
    <source>
        <dbReference type="ARBA" id="ARBA00022840"/>
    </source>
</evidence>
<dbReference type="PRINTS" id="PR00119">
    <property type="entry name" value="CATATPASE"/>
</dbReference>
<dbReference type="Gene3D" id="3.40.1110.10">
    <property type="entry name" value="Calcium-transporting ATPase, cytoplasmic domain N"/>
    <property type="match status" value="1"/>
</dbReference>
<evidence type="ECO:0000256" key="5">
    <source>
        <dbReference type="ARBA" id="ARBA00022553"/>
    </source>
</evidence>
<keyword evidence="6 15" id="KW-0812">Transmembrane</keyword>
<dbReference type="PANTHER" id="PTHR43520">
    <property type="entry name" value="ATP7, ISOFORM B"/>
    <property type="match status" value="1"/>
</dbReference>
<proteinExistence type="inferred from homology"/>
<keyword evidence="13" id="KW-0406">Ion transport</keyword>
<keyword evidence="11" id="KW-1278">Translocase</keyword>
<dbReference type="Gene3D" id="3.40.50.1000">
    <property type="entry name" value="HAD superfamily/HAD-like"/>
    <property type="match status" value="1"/>
</dbReference>
<keyword evidence="10" id="KW-0460">Magnesium</keyword>
<dbReference type="InterPro" id="IPR008250">
    <property type="entry name" value="ATPase_P-typ_transduc_dom_A_sf"/>
</dbReference>
<evidence type="ECO:0000256" key="1">
    <source>
        <dbReference type="ARBA" id="ARBA00004651"/>
    </source>
</evidence>
<dbReference type="NCBIfam" id="TIGR01511">
    <property type="entry name" value="ATPase-IB1_Cu"/>
    <property type="match status" value="1"/>
</dbReference>
<evidence type="ECO:0000259" key="16">
    <source>
        <dbReference type="Pfam" id="PF00122"/>
    </source>
</evidence>
<dbReference type="PANTHER" id="PTHR43520:SF5">
    <property type="entry name" value="CATION-TRANSPORTING P-TYPE ATPASE-RELATED"/>
    <property type="match status" value="1"/>
</dbReference>
<dbReference type="InterPro" id="IPR036163">
    <property type="entry name" value="HMA_dom_sf"/>
</dbReference>
<keyword evidence="9 15" id="KW-0067">ATP-binding</keyword>
<comment type="similarity">
    <text evidence="2 15">Belongs to the cation transport ATPase (P-type) (TC 3.A.3) family. Type IB subfamily.</text>
</comment>
<dbReference type="EMBL" id="JANAVZ010000024">
    <property type="protein sequence ID" value="MCT4334886.1"/>
    <property type="molecule type" value="Genomic_DNA"/>
</dbReference>
<keyword evidence="8 15" id="KW-0547">Nucleotide-binding</keyword>
<dbReference type="Gene3D" id="2.70.150.10">
    <property type="entry name" value="Calcium-transporting ATPase, cytoplasmic transduction domain A"/>
    <property type="match status" value="1"/>
</dbReference>
<dbReference type="NCBIfam" id="TIGR01494">
    <property type="entry name" value="ATPase_P-type"/>
    <property type="match status" value="1"/>
</dbReference>
<dbReference type="InterPro" id="IPR036412">
    <property type="entry name" value="HAD-like_sf"/>
</dbReference>
<name>A0ABT2KEC9_9RHOB</name>
<dbReference type="PROSITE" id="PS00154">
    <property type="entry name" value="ATPASE_E1_E2"/>
    <property type="match status" value="1"/>
</dbReference>
<keyword evidence="7 15" id="KW-0479">Metal-binding</keyword>
<comment type="subcellular location">
    <subcellularLocation>
        <location evidence="1">Cell membrane</location>
        <topology evidence="1">Multi-pass membrane protein</topology>
    </subcellularLocation>
</comment>
<organism evidence="17 18">
    <name type="scientific">Paracoccus maritimus</name>
    <dbReference type="NCBI Taxonomy" id="2933292"/>
    <lineage>
        <taxon>Bacteria</taxon>
        <taxon>Pseudomonadati</taxon>
        <taxon>Pseudomonadota</taxon>
        <taxon>Alphaproteobacteria</taxon>
        <taxon>Rhodobacterales</taxon>
        <taxon>Paracoccaceae</taxon>
        <taxon>Paracoccus</taxon>
    </lineage>
</organism>
<keyword evidence="3" id="KW-0813">Transport</keyword>
<feature type="transmembrane region" description="Helical" evidence="15">
    <location>
        <begin position="70"/>
        <end position="92"/>
    </location>
</feature>
<feature type="transmembrane region" description="Helical" evidence="15">
    <location>
        <begin position="641"/>
        <end position="660"/>
    </location>
</feature>
<dbReference type="InterPro" id="IPR023214">
    <property type="entry name" value="HAD_sf"/>
</dbReference>
<keyword evidence="18" id="KW-1185">Reference proteome</keyword>
<evidence type="ECO:0000256" key="10">
    <source>
        <dbReference type="ARBA" id="ARBA00022842"/>
    </source>
</evidence>
<dbReference type="Pfam" id="PF00702">
    <property type="entry name" value="Hydrolase"/>
    <property type="match status" value="1"/>
</dbReference>
<dbReference type="InterPro" id="IPR023299">
    <property type="entry name" value="ATPase_P-typ_cyto_dom_N"/>
</dbReference>
<dbReference type="InterPro" id="IPR023298">
    <property type="entry name" value="ATPase_P-typ_TM_dom_sf"/>
</dbReference>
<feature type="transmembrane region" description="Helical" evidence="15">
    <location>
        <begin position="345"/>
        <end position="375"/>
    </location>
</feature>
<keyword evidence="14 15" id="KW-0472">Membrane</keyword>
<evidence type="ECO:0000256" key="15">
    <source>
        <dbReference type="RuleBase" id="RU362081"/>
    </source>
</evidence>
<feature type="transmembrane region" description="Helical" evidence="15">
    <location>
        <begin position="136"/>
        <end position="154"/>
    </location>
</feature>
<dbReference type="Proteomes" id="UP001320702">
    <property type="component" value="Unassembled WGS sequence"/>
</dbReference>
<reference evidence="17 18" key="1">
    <citation type="submission" date="2022-04" db="EMBL/GenBank/DDBJ databases">
        <title>Paracoccus sp. YLB-12 draft genome sequence.</title>
        <authorList>
            <person name="Yu L."/>
        </authorList>
    </citation>
    <scope>NUCLEOTIDE SEQUENCE [LARGE SCALE GENOMIC DNA]</scope>
    <source>
        <strain evidence="17 18">YLB-12</strain>
    </source>
</reference>
<comment type="caution">
    <text evidence="17">The sequence shown here is derived from an EMBL/GenBank/DDBJ whole genome shotgun (WGS) entry which is preliminary data.</text>
</comment>
<evidence type="ECO:0000256" key="2">
    <source>
        <dbReference type="ARBA" id="ARBA00006024"/>
    </source>
</evidence>
<evidence type="ECO:0000256" key="3">
    <source>
        <dbReference type="ARBA" id="ARBA00022448"/>
    </source>
</evidence>
<keyword evidence="5" id="KW-0597">Phosphoprotein</keyword>
<evidence type="ECO:0000313" key="18">
    <source>
        <dbReference type="Proteomes" id="UP001320702"/>
    </source>
</evidence>
<evidence type="ECO:0000256" key="8">
    <source>
        <dbReference type="ARBA" id="ARBA00022741"/>
    </source>
</evidence>
<dbReference type="NCBIfam" id="TIGR01512">
    <property type="entry name" value="ATPase-IB2_Cd"/>
    <property type="match status" value="1"/>
</dbReference>
<sequence>MARIEDTLDQIPGVEEVRANLTLKRIELRMADQASGLDTILARLAEIGHPATEIDATDLEGEGQDETATALLRAVAVAGFGGMNVMLLSVSVWSGAEGAMRAGFHWVSALIAIPVIFYSGRFFFTSAWSALRAARMNMDVPIAVGLLLALALSLSETLRGAQHVFFDAALTLTFFLLIGRYLDHRMQSKARHELTALSRLIPGTACQVLPDGQTREIAPTQITPGMVLRIHAGQRLPVDARIQSGTTDLDRSIVTGESDAVMAAPGDEVEAGALNLTGPVEALALRAMQDSFIASMKRMLGSVNGARTRYVRIADRVARLYAPAIHVLAGATFLGWYLSTGDWHVSAFVAISVLIITCPCAMSLAVPVAHVVAAGRLMRDGILMKDGSALERLAQVDRAAFDKTGTLTTSFEFITLADDLAGETLAALAALANASRHPAAVAIARKLPNQEMGLHQVTETPGLGIEGKLPDGRRARLGRASWVREIASAEAEGTGPAFGLENAPMSHIVLSEILRPDAARTIRELATRNIPSEIVSGDDADRVREISERLGGVAFHHGLTPADKIAHLEVLEADGHRVLMVGDGLNDTPALAAAYVSMSPANATDAGRAAADFIFLRDSLAAIPDAIVIGRRTARVVRQNFGFALLYNAVAVPLAIAGLVTPLMAAVAMSSSSILVVANSLRLNRCPTSTTRSPMWPRIREVPA</sequence>